<comment type="similarity">
    <text evidence="1">Belongs to the carbohydrate kinase PfkB family.</text>
</comment>
<dbReference type="Gene3D" id="3.40.1190.20">
    <property type="match status" value="1"/>
</dbReference>
<proteinExistence type="inferred from homology"/>
<sequence length="402" mass="44714">MLSNKSEVIVAGHICLDIIPDLSIHQSPERMFVPGRLSEVGGIQLSTGGAVSNTGLSLHYLGVPTRLMGKVGNDQFGEVILNLLKQINPSLTSGMIKAKGEHSSYSIVLNFPNVDRIFLHCPGTNHTFSKSDVDSIKLEDNLLFHFGYPPLMKRMYENNGEELVELFQSVKNKNGITSLDMALPDADSESSKVDWKRYLSIVLPYVDIFLPSLEEILFMIRQNNYETILSENPGESIDKIVPINVIQEIAEELLDMGSRIVAIKLGEMGIYLRTGDEEKIHHLSEQLEGIAQQWVNRELWMPCFKTKVVGTTGAGDSTIAGFLMGILKNRSPIEVLNAAVAVGACCVEKADATSGILPWEQVQERIDNGWEKLPVTRSLEGFTWNNEYNVWIGPKDSRQLMP</sequence>
<evidence type="ECO:0000256" key="2">
    <source>
        <dbReference type="ARBA" id="ARBA00022679"/>
    </source>
</evidence>
<evidence type="ECO:0000256" key="3">
    <source>
        <dbReference type="ARBA" id="ARBA00022777"/>
    </source>
</evidence>
<comment type="caution">
    <text evidence="5">The sequence shown here is derived from an EMBL/GenBank/DDBJ whole genome shotgun (WGS) entry which is preliminary data.</text>
</comment>
<dbReference type="Proteomes" id="UP001224122">
    <property type="component" value="Unassembled WGS sequence"/>
</dbReference>
<keyword evidence="6" id="KW-1185">Reference proteome</keyword>
<dbReference type="EMBL" id="JAUSTW010000005">
    <property type="protein sequence ID" value="MDQ0200258.1"/>
    <property type="molecule type" value="Genomic_DNA"/>
</dbReference>
<organism evidence="5 6">
    <name type="scientific">Neobacillus ginsengisoli</name>
    <dbReference type="NCBI Taxonomy" id="904295"/>
    <lineage>
        <taxon>Bacteria</taxon>
        <taxon>Bacillati</taxon>
        <taxon>Bacillota</taxon>
        <taxon>Bacilli</taxon>
        <taxon>Bacillales</taxon>
        <taxon>Bacillaceae</taxon>
        <taxon>Neobacillus</taxon>
    </lineage>
</organism>
<feature type="domain" description="Carbohydrate kinase PfkB" evidence="4">
    <location>
        <begin position="7"/>
        <end position="355"/>
    </location>
</feature>
<reference evidence="5 6" key="1">
    <citation type="submission" date="2023-07" db="EMBL/GenBank/DDBJ databases">
        <title>Genomic Encyclopedia of Type Strains, Phase IV (KMG-IV): sequencing the most valuable type-strain genomes for metagenomic binning, comparative biology and taxonomic classification.</title>
        <authorList>
            <person name="Goeker M."/>
        </authorList>
    </citation>
    <scope>NUCLEOTIDE SEQUENCE [LARGE SCALE GENOMIC DNA]</scope>
    <source>
        <strain evidence="5 6">DSM 27594</strain>
    </source>
</reference>
<evidence type="ECO:0000256" key="1">
    <source>
        <dbReference type="ARBA" id="ARBA00010688"/>
    </source>
</evidence>
<dbReference type="Pfam" id="PF00294">
    <property type="entry name" value="PfkB"/>
    <property type="match status" value="1"/>
</dbReference>
<dbReference type="PANTHER" id="PTHR43085">
    <property type="entry name" value="HEXOKINASE FAMILY MEMBER"/>
    <property type="match status" value="1"/>
</dbReference>
<dbReference type="GO" id="GO:0016301">
    <property type="term" value="F:kinase activity"/>
    <property type="evidence" value="ECO:0007669"/>
    <property type="project" value="UniProtKB-KW"/>
</dbReference>
<name>A0ABT9XXJ0_9BACI</name>
<dbReference type="InterPro" id="IPR011611">
    <property type="entry name" value="PfkB_dom"/>
</dbReference>
<evidence type="ECO:0000313" key="6">
    <source>
        <dbReference type="Proteomes" id="UP001224122"/>
    </source>
</evidence>
<accession>A0ABT9XXJ0</accession>
<keyword evidence="2" id="KW-0808">Transferase</keyword>
<gene>
    <name evidence="5" type="ORF">J2S10_003441</name>
</gene>
<dbReference type="RefSeq" id="WP_307409899.1">
    <property type="nucleotide sequence ID" value="NZ_JAUSTW010000005.1"/>
</dbReference>
<evidence type="ECO:0000259" key="4">
    <source>
        <dbReference type="Pfam" id="PF00294"/>
    </source>
</evidence>
<protein>
    <submittedName>
        <fullName evidence="5">Sugar/nucleoside kinase (Ribokinase family)</fullName>
    </submittedName>
</protein>
<dbReference type="InterPro" id="IPR029056">
    <property type="entry name" value="Ribokinase-like"/>
</dbReference>
<evidence type="ECO:0000313" key="5">
    <source>
        <dbReference type="EMBL" id="MDQ0200258.1"/>
    </source>
</evidence>
<dbReference type="InterPro" id="IPR050306">
    <property type="entry name" value="PfkB_Carbo_kinase"/>
</dbReference>
<dbReference type="SUPFAM" id="SSF53613">
    <property type="entry name" value="Ribokinase-like"/>
    <property type="match status" value="1"/>
</dbReference>
<keyword evidence="3 5" id="KW-0418">Kinase</keyword>
<dbReference type="PANTHER" id="PTHR43085:SF57">
    <property type="entry name" value="CARBOHYDRATE KINASE PFKB DOMAIN-CONTAINING PROTEIN"/>
    <property type="match status" value="1"/>
</dbReference>